<dbReference type="AlphaFoldDB" id="A0AAV0KBA3"/>
<dbReference type="Proteomes" id="UP001154282">
    <property type="component" value="Unassembled WGS sequence"/>
</dbReference>
<protein>
    <submittedName>
        <fullName evidence="1">Uncharacterized protein</fullName>
    </submittedName>
</protein>
<gene>
    <name evidence="1" type="ORF">LITE_LOCUS17896</name>
</gene>
<sequence>MGQLHGRSGLKRCTGNERWGQSADCHVWLLCWSNVQHTHWIGCLNGIGRLVEEQRYVRDPS</sequence>
<accession>A0AAV0KBA3</accession>
<evidence type="ECO:0000313" key="1">
    <source>
        <dbReference type="EMBL" id="CAI0419170.1"/>
    </source>
</evidence>
<proteinExistence type="predicted"/>
<comment type="caution">
    <text evidence="1">The sequence shown here is derived from an EMBL/GenBank/DDBJ whole genome shotgun (WGS) entry which is preliminary data.</text>
</comment>
<evidence type="ECO:0000313" key="2">
    <source>
        <dbReference type="Proteomes" id="UP001154282"/>
    </source>
</evidence>
<reference evidence="1" key="1">
    <citation type="submission" date="2022-08" db="EMBL/GenBank/DDBJ databases">
        <authorList>
            <person name="Gutierrez-Valencia J."/>
        </authorList>
    </citation>
    <scope>NUCLEOTIDE SEQUENCE</scope>
</reference>
<dbReference type="EMBL" id="CAMGYJ010000005">
    <property type="protein sequence ID" value="CAI0419170.1"/>
    <property type="molecule type" value="Genomic_DNA"/>
</dbReference>
<organism evidence="1 2">
    <name type="scientific">Linum tenue</name>
    <dbReference type="NCBI Taxonomy" id="586396"/>
    <lineage>
        <taxon>Eukaryota</taxon>
        <taxon>Viridiplantae</taxon>
        <taxon>Streptophyta</taxon>
        <taxon>Embryophyta</taxon>
        <taxon>Tracheophyta</taxon>
        <taxon>Spermatophyta</taxon>
        <taxon>Magnoliopsida</taxon>
        <taxon>eudicotyledons</taxon>
        <taxon>Gunneridae</taxon>
        <taxon>Pentapetalae</taxon>
        <taxon>rosids</taxon>
        <taxon>fabids</taxon>
        <taxon>Malpighiales</taxon>
        <taxon>Linaceae</taxon>
        <taxon>Linum</taxon>
    </lineage>
</organism>
<name>A0AAV0KBA3_9ROSI</name>
<keyword evidence="2" id="KW-1185">Reference proteome</keyword>